<keyword evidence="13" id="KW-1185">Reference proteome</keyword>
<evidence type="ECO:0000256" key="8">
    <source>
        <dbReference type="ARBA" id="ARBA00023242"/>
    </source>
</evidence>
<dbReference type="InterPro" id="IPR015847">
    <property type="entry name" value="ExoRNase_PH_dom2"/>
</dbReference>
<comment type="subcellular location">
    <subcellularLocation>
        <location evidence="2">Cytoplasm</location>
    </subcellularLocation>
    <subcellularLocation>
        <location evidence="1">Nucleus</location>
    </subcellularLocation>
</comment>
<keyword evidence="12" id="KW-0687">Ribonucleoprotein</keyword>
<feature type="region of interest" description="Disordered" evidence="9">
    <location>
        <begin position="1"/>
        <end position="45"/>
    </location>
</feature>
<evidence type="ECO:0000313" key="13">
    <source>
        <dbReference type="Proteomes" id="UP000757232"/>
    </source>
</evidence>
<dbReference type="InterPro" id="IPR036345">
    <property type="entry name" value="ExoRNase_PH_dom2_sf"/>
</dbReference>
<keyword evidence="7" id="KW-0694">RNA-binding</keyword>
<dbReference type="SUPFAM" id="SSF54211">
    <property type="entry name" value="Ribosomal protein S5 domain 2-like"/>
    <property type="match status" value="1"/>
</dbReference>
<evidence type="ECO:0000259" key="10">
    <source>
        <dbReference type="Pfam" id="PF01138"/>
    </source>
</evidence>
<dbReference type="CDD" id="cd11371">
    <property type="entry name" value="RNase_PH_MTR3"/>
    <property type="match status" value="1"/>
</dbReference>
<dbReference type="Pfam" id="PF03725">
    <property type="entry name" value="RNase_PH_C"/>
    <property type="match status" value="1"/>
</dbReference>
<dbReference type="GO" id="GO:0000177">
    <property type="term" value="C:cytoplasmic exosome (RNase complex)"/>
    <property type="evidence" value="ECO:0007669"/>
    <property type="project" value="TreeGrafter"/>
</dbReference>
<keyword evidence="6" id="KW-0271">Exosome</keyword>
<dbReference type="GO" id="GO:0006364">
    <property type="term" value="P:rRNA processing"/>
    <property type="evidence" value="ECO:0007669"/>
    <property type="project" value="UniProtKB-KW"/>
</dbReference>
<feature type="domain" description="Exoribonuclease phosphorolytic" evidence="10">
    <location>
        <begin position="47"/>
        <end position="174"/>
    </location>
</feature>
<keyword evidence="8" id="KW-0539">Nucleus</keyword>
<name>A0A9Q5HVF0_SANBA</name>
<dbReference type="SUPFAM" id="SSF55666">
    <property type="entry name" value="Ribonuclease PH domain 2-like"/>
    <property type="match status" value="1"/>
</dbReference>
<keyword evidence="12" id="KW-0689">Ribosomal protein</keyword>
<evidence type="ECO:0000256" key="7">
    <source>
        <dbReference type="ARBA" id="ARBA00022884"/>
    </source>
</evidence>
<evidence type="ECO:0000256" key="2">
    <source>
        <dbReference type="ARBA" id="ARBA00004496"/>
    </source>
</evidence>
<dbReference type="GO" id="GO:0005840">
    <property type="term" value="C:ribosome"/>
    <property type="evidence" value="ECO:0007669"/>
    <property type="project" value="UniProtKB-KW"/>
</dbReference>
<evidence type="ECO:0000256" key="6">
    <source>
        <dbReference type="ARBA" id="ARBA00022835"/>
    </source>
</evidence>
<comment type="caution">
    <text evidence="12">The sequence shown here is derived from an EMBL/GenBank/DDBJ whole genome shotgun (WGS) entry which is preliminary data.</text>
</comment>
<dbReference type="GO" id="GO:0003723">
    <property type="term" value="F:RNA binding"/>
    <property type="evidence" value="ECO:0007669"/>
    <property type="project" value="UniProtKB-KW"/>
</dbReference>
<dbReference type="GO" id="GO:0071051">
    <property type="term" value="P:poly(A)-dependent snoRNA 3'-end processing"/>
    <property type="evidence" value="ECO:0007669"/>
    <property type="project" value="TreeGrafter"/>
</dbReference>
<comment type="similarity">
    <text evidence="3">Belongs to the RNase PH family.</text>
</comment>
<feature type="compositionally biased region" description="Basic and acidic residues" evidence="9">
    <location>
        <begin position="1"/>
        <end position="13"/>
    </location>
</feature>
<evidence type="ECO:0000313" key="12">
    <source>
        <dbReference type="EMBL" id="OCB86727.1"/>
    </source>
</evidence>
<dbReference type="EMBL" id="LNZH02000199">
    <property type="protein sequence ID" value="OCB86727.1"/>
    <property type="molecule type" value="Genomic_DNA"/>
</dbReference>
<proteinExistence type="inferred from homology"/>
<dbReference type="InterPro" id="IPR001247">
    <property type="entry name" value="ExoRNase_PH_dom1"/>
</dbReference>
<reference evidence="12" key="1">
    <citation type="submission" date="2016-06" db="EMBL/GenBank/DDBJ databases">
        <title>Draft Genome sequence of the fungus Inonotus baumii.</title>
        <authorList>
            <person name="Zhu H."/>
            <person name="Lin W."/>
        </authorList>
    </citation>
    <scope>NUCLEOTIDE SEQUENCE</scope>
    <source>
        <strain evidence="12">821</strain>
    </source>
</reference>
<evidence type="ECO:0000256" key="4">
    <source>
        <dbReference type="ARBA" id="ARBA00022490"/>
    </source>
</evidence>
<feature type="domain" description="Exoribonuclease phosphorolytic" evidence="11">
    <location>
        <begin position="178"/>
        <end position="239"/>
    </location>
</feature>
<dbReference type="PANTHER" id="PTHR11953">
    <property type="entry name" value="EXOSOME COMPLEX COMPONENT"/>
    <property type="match status" value="1"/>
</dbReference>
<feature type="compositionally biased region" description="Basic and acidic residues" evidence="9">
    <location>
        <begin position="27"/>
        <end position="45"/>
    </location>
</feature>
<evidence type="ECO:0000259" key="11">
    <source>
        <dbReference type="Pfam" id="PF03725"/>
    </source>
</evidence>
<evidence type="ECO:0000256" key="1">
    <source>
        <dbReference type="ARBA" id="ARBA00004123"/>
    </source>
</evidence>
<dbReference type="Pfam" id="PF01138">
    <property type="entry name" value="RNase_PH"/>
    <property type="match status" value="1"/>
</dbReference>
<dbReference type="GO" id="GO:0000176">
    <property type="term" value="C:nuclear exosome (RNase complex)"/>
    <property type="evidence" value="ECO:0007669"/>
    <property type="project" value="UniProtKB-ARBA"/>
</dbReference>
<dbReference type="Gene3D" id="3.30.230.70">
    <property type="entry name" value="GHMP Kinase, N-terminal domain"/>
    <property type="match status" value="1"/>
</dbReference>
<organism evidence="12 13">
    <name type="scientific">Sanghuangporus baumii</name>
    <name type="common">Phellinus baumii</name>
    <dbReference type="NCBI Taxonomy" id="108892"/>
    <lineage>
        <taxon>Eukaryota</taxon>
        <taxon>Fungi</taxon>
        <taxon>Dikarya</taxon>
        <taxon>Basidiomycota</taxon>
        <taxon>Agaricomycotina</taxon>
        <taxon>Agaricomycetes</taxon>
        <taxon>Hymenochaetales</taxon>
        <taxon>Hymenochaetaceae</taxon>
        <taxon>Sanghuangporus</taxon>
    </lineage>
</organism>
<dbReference type="GO" id="GO:0016075">
    <property type="term" value="P:rRNA catabolic process"/>
    <property type="evidence" value="ECO:0007669"/>
    <property type="project" value="TreeGrafter"/>
</dbReference>
<dbReference type="PANTHER" id="PTHR11953:SF2">
    <property type="entry name" value="EXOSOME COMPLEX COMPONENT MTR3"/>
    <property type="match status" value="1"/>
</dbReference>
<evidence type="ECO:0000256" key="5">
    <source>
        <dbReference type="ARBA" id="ARBA00022552"/>
    </source>
</evidence>
<dbReference type="GO" id="GO:0034475">
    <property type="term" value="P:U4 snRNA 3'-end processing"/>
    <property type="evidence" value="ECO:0007669"/>
    <property type="project" value="TreeGrafter"/>
</dbReference>
<protein>
    <submittedName>
        <fullName evidence="12">Ribosomal protein S5 domain 2-like protein</fullName>
    </submittedName>
</protein>
<sequence length="261" mass="28630">MATSNFDRRRINGPEESFAPIYESDDENTRLQKDPSKQRQGRSPRDIRRIFLKTGLISQANGSAYIETEKTKIACAVYGPRQSKTSTYNEKGKLNVEVKFAPFSCTKRRAPMRDAEDRSISLLVQQSLVPAVRLELLPKSTIDVYLFVIENDGFEGCVAAGSIAASTALAHAHIDMLGLVASCSAASMPREIWLDPTAEEARDSQGCLTLSCVPALGLVTNLWQTGQMSIDEVEKCIDACQEMCKDIHAVAAQALLESHSS</sequence>
<keyword evidence="5" id="KW-0698">rRNA processing</keyword>
<dbReference type="Proteomes" id="UP000757232">
    <property type="component" value="Unassembled WGS sequence"/>
</dbReference>
<dbReference type="OrthoDB" id="2504340at2759"/>
<gene>
    <name evidence="12" type="ORF">A7U60_g6186</name>
</gene>
<dbReference type="AlphaFoldDB" id="A0A9Q5HVF0"/>
<keyword evidence="4" id="KW-0963">Cytoplasm</keyword>
<evidence type="ECO:0000256" key="9">
    <source>
        <dbReference type="SAM" id="MobiDB-lite"/>
    </source>
</evidence>
<evidence type="ECO:0000256" key="3">
    <source>
        <dbReference type="ARBA" id="ARBA00006678"/>
    </source>
</evidence>
<dbReference type="GO" id="GO:0071028">
    <property type="term" value="P:nuclear mRNA surveillance"/>
    <property type="evidence" value="ECO:0007669"/>
    <property type="project" value="TreeGrafter"/>
</dbReference>
<dbReference type="InterPro" id="IPR020568">
    <property type="entry name" value="Ribosomal_Su5_D2-typ_SF"/>
</dbReference>
<dbReference type="GO" id="GO:0005730">
    <property type="term" value="C:nucleolus"/>
    <property type="evidence" value="ECO:0007669"/>
    <property type="project" value="TreeGrafter"/>
</dbReference>
<dbReference type="InterPro" id="IPR050080">
    <property type="entry name" value="RNase_PH"/>
</dbReference>
<dbReference type="InterPro" id="IPR027408">
    <property type="entry name" value="PNPase/RNase_PH_dom_sf"/>
</dbReference>
<accession>A0A9Q5HVF0</accession>